<evidence type="ECO:0000313" key="2">
    <source>
        <dbReference type="Proteomes" id="UP001250214"/>
    </source>
</evidence>
<reference evidence="2" key="1">
    <citation type="submission" date="2023-07" db="EMBL/GenBank/DDBJ databases">
        <title>Novel species in the genus Lipingzhangella isolated from Sambhar Salt Lake.</title>
        <authorList>
            <person name="Jiya N."/>
            <person name="Kajale S."/>
            <person name="Sharma A."/>
        </authorList>
    </citation>
    <scope>NUCLEOTIDE SEQUENCE [LARGE SCALE GENOMIC DNA]</scope>
    <source>
        <strain evidence="2">LS1_29</strain>
    </source>
</reference>
<proteinExistence type="predicted"/>
<accession>A0ABU2H7X7</accession>
<evidence type="ECO:0008006" key="3">
    <source>
        <dbReference type="Google" id="ProtNLM"/>
    </source>
</evidence>
<gene>
    <name evidence="1" type="ORF">RIF23_13980</name>
</gene>
<sequence>MGKHGKPVDCGVCGGKGGWNKSDDGNTVWEACWGCGGTGKQQ</sequence>
<evidence type="ECO:0000313" key="1">
    <source>
        <dbReference type="EMBL" id="MDS1271405.1"/>
    </source>
</evidence>
<dbReference type="RefSeq" id="WP_310912966.1">
    <property type="nucleotide sequence ID" value="NZ_JAVLVT010000006.1"/>
</dbReference>
<keyword evidence="2" id="KW-1185">Reference proteome</keyword>
<comment type="caution">
    <text evidence="1">The sequence shown here is derived from an EMBL/GenBank/DDBJ whole genome shotgun (WGS) entry which is preliminary data.</text>
</comment>
<name>A0ABU2H7X7_9ACTN</name>
<protein>
    <recommendedName>
        <fullName evidence="3">Molecular chaperone DnaJ</fullName>
    </recommendedName>
</protein>
<organism evidence="1 2">
    <name type="scientific">Lipingzhangella rawalii</name>
    <dbReference type="NCBI Taxonomy" id="2055835"/>
    <lineage>
        <taxon>Bacteria</taxon>
        <taxon>Bacillati</taxon>
        <taxon>Actinomycetota</taxon>
        <taxon>Actinomycetes</taxon>
        <taxon>Streptosporangiales</taxon>
        <taxon>Nocardiopsidaceae</taxon>
        <taxon>Lipingzhangella</taxon>
    </lineage>
</organism>
<dbReference type="Proteomes" id="UP001250214">
    <property type="component" value="Unassembled WGS sequence"/>
</dbReference>
<dbReference type="EMBL" id="JAVLVT010000006">
    <property type="protein sequence ID" value="MDS1271405.1"/>
    <property type="molecule type" value="Genomic_DNA"/>
</dbReference>